<evidence type="ECO:0000256" key="1">
    <source>
        <dbReference type="SAM" id="SignalP"/>
    </source>
</evidence>
<evidence type="ECO:0000259" key="2">
    <source>
        <dbReference type="Pfam" id="PF13568"/>
    </source>
</evidence>
<evidence type="ECO:0000313" key="3">
    <source>
        <dbReference type="EMBL" id="EMR03595.1"/>
    </source>
</evidence>
<feature type="signal peptide" evidence="1">
    <location>
        <begin position="1"/>
        <end position="33"/>
    </location>
</feature>
<dbReference type="RefSeq" id="WP_009194676.1">
    <property type="nucleotide sequence ID" value="NZ_AODQ01000022.1"/>
</dbReference>
<keyword evidence="4" id="KW-1185">Reference proteome</keyword>
<name>M7NPE7_9BACT</name>
<protein>
    <recommendedName>
        <fullName evidence="2">Outer membrane protein beta-barrel domain-containing protein</fullName>
    </recommendedName>
</protein>
<proteinExistence type="predicted"/>
<dbReference type="EMBL" id="AODQ01000022">
    <property type="protein sequence ID" value="EMR03595.1"/>
    <property type="molecule type" value="Genomic_DNA"/>
</dbReference>
<reference evidence="3 4" key="1">
    <citation type="journal article" date="2013" name="Genome Announc.">
        <title>Draft Genome Sequence of Cesiribacter andamanensis Strain AMV16T, Isolated from a Soil Sample from a Mud Volcano in the Andaman Islands, India.</title>
        <authorList>
            <person name="Shivaji S."/>
            <person name="Ara S."/>
            <person name="Begum Z."/>
            <person name="Srinivas T.N."/>
            <person name="Singh A."/>
            <person name="Kumar Pinnaka A."/>
        </authorList>
    </citation>
    <scope>NUCLEOTIDE SEQUENCE [LARGE SCALE GENOMIC DNA]</scope>
    <source>
        <strain evidence="3 4">AMV16</strain>
    </source>
</reference>
<dbReference type="Pfam" id="PF13568">
    <property type="entry name" value="OMP_b-brl_2"/>
    <property type="match status" value="1"/>
</dbReference>
<feature type="domain" description="Outer membrane protein beta-barrel" evidence="2">
    <location>
        <begin position="43"/>
        <end position="224"/>
    </location>
</feature>
<sequence>METTHLWHKRHLSGLKISLLSLLLALACLPARAQVETRGSQENLAGYDDRFLTYGFTLGGHTSTLRPKFSEAFADPSFSDTLNIIPGVPFGFSIGFLANFRLAQYLDFRVMPKVAFYDYTLKFETRQQEATTRDALADFTTIDIPLSLKYKSQRRGNHRMFITGGMTPIIDVTGKKQREENTEGGLRLTGNNLTADVGIGADFYFPLFKFSPEIRYSYGVRDVLQNKENQLGRAFDRLGTHIIGVYLVFN</sequence>
<evidence type="ECO:0000313" key="4">
    <source>
        <dbReference type="Proteomes" id="UP000011910"/>
    </source>
</evidence>
<dbReference type="OrthoDB" id="1467485at2"/>
<dbReference type="STRING" id="1279009.ADICEAN_01276"/>
<dbReference type="eggNOG" id="ENOG502Z7U1">
    <property type="taxonomic scope" value="Bacteria"/>
</dbReference>
<keyword evidence="1" id="KW-0732">Signal</keyword>
<feature type="chain" id="PRO_5004082407" description="Outer membrane protein beta-barrel domain-containing protein" evidence="1">
    <location>
        <begin position="34"/>
        <end position="250"/>
    </location>
</feature>
<gene>
    <name evidence="3" type="ORF">ADICEAN_01276</name>
</gene>
<dbReference type="InterPro" id="IPR025665">
    <property type="entry name" value="Beta-barrel_OMP_2"/>
</dbReference>
<dbReference type="Proteomes" id="UP000011910">
    <property type="component" value="Unassembled WGS sequence"/>
</dbReference>
<dbReference type="AlphaFoldDB" id="M7NPE7"/>
<comment type="caution">
    <text evidence="3">The sequence shown here is derived from an EMBL/GenBank/DDBJ whole genome shotgun (WGS) entry which is preliminary data.</text>
</comment>
<organism evidence="3 4">
    <name type="scientific">Cesiribacter andamanensis AMV16</name>
    <dbReference type="NCBI Taxonomy" id="1279009"/>
    <lineage>
        <taxon>Bacteria</taxon>
        <taxon>Pseudomonadati</taxon>
        <taxon>Bacteroidota</taxon>
        <taxon>Cytophagia</taxon>
        <taxon>Cytophagales</taxon>
        <taxon>Cesiribacteraceae</taxon>
        <taxon>Cesiribacter</taxon>
    </lineage>
</organism>
<accession>M7NPE7</accession>